<dbReference type="Gene3D" id="2.160.20.10">
    <property type="entry name" value="Single-stranded right-handed beta-helix, Pectin lyase-like"/>
    <property type="match status" value="1"/>
</dbReference>
<keyword evidence="1" id="KW-0812">Transmembrane</keyword>
<protein>
    <submittedName>
        <fullName evidence="2">Uncharacterized protein</fullName>
    </submittedName>
</protein>
<keyword evidence="3" id="KW-1185">Reference proteome</keyword>
<accession>A0A3M8DI36</accession>
<dbReference type="AlphaFoldDB" id="A0A3M8DI36"/>
<dbReference type="RefSeq" id="WP_122918367.1">
    <property type="nucleotide sequence ID" value="NZ_RHHQ01000010.1"/>
</dbReference>
<dbReference type="SUPFAM" id="SSF51126">
    <property type="entry name" value="Pectin lyase-like"/>
    <property type="match status" value="1"/>
</dbReference>
<dbReference type="NCBIfam" id="TIGR04088">
    <property type="entry name" value="cognate_SipW"/>
    <property type="match status" value="1"/>
</dbReference>
<feature type="transmembrane region" description="Helical" evidence="1">
    <location>
        <begin position="15"/>
        <end position="37"/>
    </location>
</feature>
<dbReference type="InterPro" id="IPR012334">
    <property type="entry name" value="Pectin_lyas_fold"/>
</dbReference>
<dbReference type="InterPro" id="IPR022121">
    <property type="entry name" value="Peptidase_M73_camelysin"/>
</dbReference>
<evidence type="ECO:0000256" key="1">
    <source>
        <dbReference type="SAM" id="Phobius"/>
    </source>
</evidence>
<dbReference type="EMBL" id="RHHQ01000010">
    <property type="protein sequence ID" value="RNB87762.1"/>
    <property type="molecule type" value="Genomic_DNA"/>
</dbReference>
<dbReference type="InterPro" id="IPR011050">
    <property type="entry name" value="Pectin_lyase_fold/virulence"/>
</dbReference>
<organism evidence="2 3">
    <name type="scientific">Brevibacillus fluminis</name>
    <dbReference type="NCBI Taxonomy" id="511487"/>
    <lineage>
        <taxon>Bacteria</taxon>
        <taxon>Bacillati</taxon>
        <taxon>Bacillota</taxon>
        <taxon>Bacilli</taxon>
        <taxon>Bacillales</taxon>
        <taxon>Paenibacillaceae</taxon>
        <taxon>Brevibacillus</taxon>
    </lineage>
</organism>
<sequence>MKWMEEARKWPLKRIAYGAVVISTIAASSSFGTYAYFTDTKEVGATFASGTLHIDLSEEKAAEATFGSGETAFMPGSRLTKAFVLSNKSSSAVKYALQAVPGDGGENAVYDQLIVDIREAGSDTLLYSGKVKNLSRANVVISNFDKDAQMTLDYTVSLPESAGNDVMGLTSSVDFGFLATQSTNSDYFAQSGPVMTLTPEQFSGQGLGETLELLAKAVEGTTFVLGEGEYHLPANLKLGQNIRLQADKGKEGKVKLYSDGGAGDAILRLEFASVDGLTFMAGAQTAIEVGSHVNISHCEFSGDFDTAVRAKEQGEGSAIVDVAISQNVFLNNRVSIDMSADAQGVVIDQNRFEQAEKAIHVKNEKHVELQVTRNDFAKVGGVAVESDGVRIGDGITGFSETDGKLALHLQHLDIYLADNHYPKGE</sequence>
<reference evidence="2 3" key="1">
    <citation type="submission" date="2018-10" db="EMBL/GenBank/DDBJ databases">
        <title>Phylogenomics of Brevibacillus.</title>
        <authorList>
            <person name="Dunlap C."/>
        </authorList>
    </citation>
    <scope>NUCLEOTIDE SEQUENCE [LARGE SCALE GENOMIC DNA]</scope>
    <source>
        <strain evidence="2 3">JCM 15716</strain>
    </source>
</reference>
<name>A0A3M8DI36_9BACL</name>
<dbReference type="Pfam" id="PF12389">
    <property type="entry name" value="Peptidase_M73"/>
    <property type="match status" value="1"/>
</dbReference>
<keyword evidence="1" id="KW-1133">Transmembrane helix</keyword>
<keyword evidence="1" id="KW-0472">Membrane</keyword>
<gene>
    <name evidence="2" type="ORF">EDM56_13070</name>
</gene>
<evidence type="ECO:0000313" key="2">
    <source>
        <dbReference type="EMBL" id="RNB87762.1"/>
    </source>
</evidence>
<comment type="caution">
    <text evidence="2">The sequence shown here is derived from an EMBL/GenBank/DDBJ whole genome shotgun (WGS) entry which is preliminary data.</text>
</comment>
<dbReference type="Proteomes" id="UP000271031">
    <property type="component" value="Unassembled WGS sequence"/>
</dbReference>
<proteinExistence type="predicted"/>
<dbReference type="OrthoDB" id="2462512at2"/>
<evidence type="ECO:0000313" key="3">
    <source>
        <dbReference type="Proteomes" id="UP000271031"/>
    </source>
</evidence>
<dbReference type="InterPro" id="IPR023833">
    <property type="entry name" value="Signal_pept_SipW-depend-type"/>
</dbReference>